<keyword evidence="5" id="KW-0597">Phosphoprotein</keyword>
<dbReference type="Proteomes" id="UP000281647">
    <property type="component" value="Unassembled WGS sequence"/>
</dbReference>
<feature type="transmembrane region" description="Helical" evidence="18">
    <location>
        <begin position="25"/>
        <end position="45"/>
    </location>
</feature>
<feature type="domain" description="PAS" evidence="20">
    <location>
        <begin position="133"/>
        <end position="203"/>
    </location>
</feature>
<sequence>MPAQEMPGLKGRFLHAVLSRRFEGWIGYLLAAAAVAIAFLIRFPLQGSLGNAAVFILFVPAVLAAAITGGIGPGLFAFILALASAFYLVGTDPTFWLQVAVFTLVSLVIAWMGEMLHQARRALDKTEDILRASEAHLRSILDTVPDATVVIDEQGLITSFSAVAVRLFGYTEGEVSGSNVNILMPEPYHSEHEGYLNRYLTTGEKRIIGIDRVVVGRRKDGSTFPMKLAVGEMRSGGRTFFTGFIRDLTERQQSEERLQGVQNELARLARLSELGEMASMLAHELNQPLAAIANYTQGCVRLLDRPTGASSDQMRKALEETARQSLRAGGIIRHLREFVTREDSERSLVNIRKLIEEAGALALIGSREQGVRSIFRFAADTEDVLVDRVQIQQVIINLIRNAMDAMRDGDRRELTVRTSSDGDSHVIIEIADTGSGIPDEIAARLFEPFVTSKANGMGIGLSISRRIVKAHGGSISANRNSEGGATFRISLPVVPREADNADR</sequence>
<feature type="transmembrane region" description="Helical" evidence="18">
    <location>
        <begin position="57"/>
        <end position="89"/>
    </location>
</feature>
<evidence type="ECO:0000256" key="3">
    <source>
        <dbReference type="ARBA" id="ARBA00004141"/>
    </source>
</evidence>
<dbReference type="SUPFAM" id="SSF47384">
    <property type="entry name" value="Homodimeric domain of signal transducing histidine kinase"/>
    <property type="match status" value="1"/>
</dbReference>
<evidence type="ECO:0000313" key="23">
    <source>
        <dbReference type="Proteomes" id="UP000281647"/>
    </source>
</evidence>
<dbReference type="Pfam" id="PF13493">
    <property type="entry name" value="DUF4118"/>
    <property type="match status" value="1"/>
</dbReference>
<evidence type="ECO:0000256" key="6">
    <source>
        <dbReference type="ARBA" id="ARBA00022617"/>
    </source>
</evidence>
<evidence type="ECO:0000256" key="18">
    <source>
        <dbReference type="SAM" id="Phobius"/>
    </source>
</evidence>
<evidence type="ECO:0000256" key="10">
    <source>
        <dbReference type="ARBA" id="ARBA00022777"/>
    </source>
</evidence>
<dbReference type="GO" id="GO:0006355">
    <property type="term" value="P:regulation of DNA-templated transcription"/>
    <property type="evidence" value="ECO:0007669"/>
    <property type="project" value="InterPro"/>
</dbReference>
<evidence type="ECO:0000256" key="2">
    <source>
        <dbReference type="ARBA" id="ARBA00001971"/>
    </source>
</evidence>
<organism evidence="22 23">
    <name type="scientific">Borborobacter arsenicus</name>
    <dbReference type="NCBI Taxonomy" id="1851146"/>
    <lineage>
        <taxon>Bacteria</taxon>
        <taxon>Pseudomonadati</taxon>
        <taxon>Pseudomonadota</taxon>
        <taxon>Alphaproteobacteria</taxon>
        <taxon>Hyphomicrobiales</taxon>
        <taxon>Phyllobacteriaceae</taxon>
        <taxon>Borborobacter</taxon>
    </lineage>
</organism>
<dbReference type="InterPro" id="IPR035965">
    <property type="entry name" value="PAS-like_dom_sf"/>
</dbReference>
<evidence type="ECO:0000259" key="20">
    <source>
        <dbReference type="PROSITE" id="PS50112"/>
    </source>
</evidence>
<evidence type="ECO:0000256" key="17">
    <source>
        <dbReference type="ARBA" id="ARBA00070616"/>
    </source>
</evidence>
<keyword evidence="9" id="KW-0547">Nucleotide-binding</keyword>
<dbReference type="InterPro" id="IPR005467">
    <property type="entry name" value="His_kinase_dom"/>
</dbReference>
<feature type="transmembrane region" description="Helical" evidence="18">
    <location>
        <begin position="95"/>
        <end position="113"/>
    </location>
</feature>
<keyword evidence="6" id="KW-0349">Heme</keyword>
<comment type="subcellular location">
    <subcellularLocation>
        <location evidence="3">Membrane</location>
        <topology evidence="3">Multi-pass membrane protein</topology>
    </subcellularLocation>
</comment>
<dbReference type="PRINTS" id="PR00344">
    <property type="entry name" value="BCTRLSENSOR"/>
</dbReference>
<keyword evidence="23" id="KW-1185">Reference proteome</keyword>
<evidence type="ECO:0000256" key="4">
    <source>
        <dbReference type="ARBA" id="ARBA00012438"/>
    </source>
</evidence>
<dbReference type="InterPro" id="IPR003661">
    <property type="entry name" value="HisK_dim/P_dom"/>
</dbReference>
<evidence type="ECO:0000256" key="11">
    <source>
        <dbReference type="ARBA" id="ARBA00022840"/>
    </source>
</evidence>
<dbReference type="InterPro" id="IPR025201">
    <property type="entry name" value="KdpD_TM"/>
</dbReference>
<dbReference type="SUPFAM" id="SSF55785">
    <property type="entry name" value="PYP-like sensor domain (PAS domain)"/>
    <property type="match status" value="1"/>
</dbReference>
<dbReference type="Gene3D" id="3.30.565.10">
    <property type="entry name" value="Histidine kinase-like ATPase, C-terminal domain"/>
    <property type="match status" value="1"/>
</dbReference>
<dbReference type="Pfam" id="PF00512">
    <property type="entry name" value="HisKA"/>
    <property type="match status" value="1"/>
</dbReference>
<dbReference type="Gene3D" id="1.20.120.620">
    <property type="entry name" value="Backbone structure of the membrane domain of e. Coli histidine kinase receptor kdpd"/>
    <property type="match status" value="1"/>
</dbReference>
<dbReference type="CDD" id="cd00130">
    <property type="entry name" value="PAS"/>
    <property type="match status" value="1"/>
</dbReference>
<evidence type="ECO:0000256" key="16">
    <source>
        <dbReference type="ARBA" id="ARBA00059827"/>
    </source>
</evidence>
<dbReference type="FunFam" id="3.30.450.20:FF:000060">
    <property type="entry name" value="Sensor protein FixL"/>
    <property type="match status" value="1"/>
</dbReference>
<keyword evidence="10 22" id="KW-0418">Kinase</keyword>
<evidence type="ECO:0000256" key="15">
    <source>
        <dbReference type="ARBA" id="ARBA00023136"/>
    </source>
</evidence>
<keyword evidence="15 18" id="KW-0472">Membrane</keyword>
<dbReference type="InterPro" id="IPR003594">
    <property type="entry name" value="HATPase_dom"/>
</dbReference>
<dbReference type="Gene3D" id="1.10.287.130">
    <property type="match status" value="1"/>
</dbReference>
<dbReference type="RefSeq" id="WP_128625395.1">
    <property type="nucleotide sequence ID" value="NZ_ML133513.1"/>
</dbReference>
<dbReference type="InterPro" id="IPR036890">
    <property type="entry name" value="HATPase_C_sf"/>
</dbReference>
<dbReference type="InterPro" id="IPR000700">
    <property type="entry name" value="PAS-assoc_C"/>
</dbReference>
<feature type="domain" description="PAC" evidence="21">
    <location>
        <begin position="201"/>
        <end position="260"/>
    </location>
</feature>
<dbReference type="SMART" id="SM00091">
    <property type="entry name" value="PAS"/>
    <property type="match status" value="1"/>
</dbReference>
<dbReference type="InterPro" id="IPR013767">
    <property type="entry name" value="PAS_fold"/>
</dbReference>
<dbReference type="GO" id="GO:0016020">
    <property type="term" value="C:membrane"/>
    <property type="evidence" value="ECO:0007669"/>
    <property type="project" value="UniProtKB-SubCell"/>
</dbReference>
<evidence type="ECO:0000256" key="14">
    <source>
        <dbReference type="ARBA" id="ARBA00023012"/>
    </source>
</evidence>
<dbReference type="NCBIfam" id="TIGR00229">
    <property type="entry name" value="sensory_box"/>
    <property type="match status" value="1"/>
</dbReference>
<dbReference type="PROSITE" id="PS50112">
    <property type="entry name" value="PAS"/>
    <property type="match status" value="1"/>
</dbReference>
<comment type="function">
    <text evidence="16">Putative oxygen sensor; modulates the activity of FixJ, a transcriptional activator of nitrogen fixation fixK gene. FixL probably acts as a kinase that phosphorylates FixJ.</text>
</comment>
<keyword evidence="12 18" id="KW-1133">Transmembrane helix</keyword>
<dbReference type="AlphaFoldDB" id="A0A432V1K3"/>
<evidence type="ECO:0000256" key="8">
    <source>
        <dbReference type="ARBA" id="ARBA00022692"/>
    </source>
</evidence>
<proteinExistence type="predicted"/>
<keyword evidence="14" id="KW-0902">Two-component regulatory system</keyword>
<comment type="caution">
    <text evidence="22">The sequence shown here is derived from an EMBL/GenBank/DDBJ whole genome shotgun (WGS) entry which is preliminary data.</text>
</comment>
<evidence type="ECO:0000256" key="9">
    <source>
        <dbReference type="ARBA" id="ARBA00022741"/>
    </source>
</evidence>
<dbReference type="SUPFAM" id="SSF55874">
    <property type="entry name" value="ATPase domain of HSP90 chaperone/DNA topoisomerase II/histidine kinase"/>
    <property type="match status" value="1"/>
</dbReference>
<dbReference type="Pfam" id="PF00989">
    <property type="entry name" value="PAS"/>
    <property type="match status" value="1"/>
</dbReference>
<evidence type="ECO:0000313" key="22">
    <source>
        <dbReference type="EMBL" id="RUM95968.1"/>
    </source>
</evidence>
<evidence type="ECO:0000256" key="7">
    <source>
        <dbReference type="ARBA" id="ARBA00022679"/>
    </source>
</evidence>
<dbReference type="GO" id="GO:0005524">
    <property type="term" value="F:ATP binding"/>
    <property type="evidence" value="ECO:0007669"/>
    <property type="project" value="UniProtKB-KW"/>
</dbReference>
<gene>
    <name evidence="22" type="ORF">EET67_20040</name>
</gene>
<evidence type="ECO:0000256" key="1">
    <source>
        <dbReference type="ARBA" id="ARBA00000085"/>
    </source>
</evidence>
<dbReference type="SMART" id="SM00387">
    <property type="entry name" value="HATPase_c"/>
    <property type="match status" value="1"/>
</dbReference>
<dbReference type="Gene3D" id="3.30.450.20">
    <property type="entry name" value="PAS domain"/>
    <property type="match status" value="1"/>
</dbReference>
<dbReference type="PANTHER" id="PTHR43065:SF10">
    <property type="entry name" value="PEROXIDE STRESS-ACTIVATED HISTIDINE KINASE MAK3"/>
    <property type="match status" value="1"/>
</dbReference>
<dbReference type="CDD" id="cd00082">
    <property type="entry name" value="HisKA"/>
    <property type="match status" value="1"/>
</dbReference>
<keyword evidence="8 18" id="KW-0812">Transmembrane</keyword>
<name>A0A432V1K3_9HYPH</name>
<dbReference type="InterPro" id="IPR038318">
    <property type="entry name" value="KdpD_sf"/>
</dbReference>
<keyword evidence="13" id="KW-0408">Iron</keyword>
<keyword evidence="11" id="KW-0067">ATP-binding</keyword>
<dbReference type="OrthoDB" id="9795133at2"/>
<dbReference type="EC" id="2.7.13.3" evidence="4"/>
<reference evidence="22 23" key="1">
    <citation type="submission" date="2018-11" db="EMBL/GenBank/DDBJ databases">
        <title>Pseudaminobacter arsenicus sp. nov., an arsenic-resistant bacterium isolated from arsenic-rich aquifers.</title>
        <authorList>
            <person name="Mu Y."/>
        </authorList>
    </citation>
    <scope>NUCLEOTIDE SEQUENCE [LARGE SCALE GENOMIC DNA]</scope>
    <source>
        <strain evidence="22 23">CB3</strain>
    </source>
</reference>
<dbReference type="InterPro" id="IPR036097">
    <property type="entry name" value="HisK_dim/P_sf"/>
</dbReference>
<evidence type="ECO:0000256" key="5">
    <source>
        <dbReference type="ARBA" id="ARBA00022553"/>
    </source>
</evidence>
<dbReference type="GO" id="GO:0000155">
    <property type="term" value="F:phosphorelay sensor kinase activity"/>
    <property type="evidence" value="ECO:0007669"/>
    <property type="project" value="InterPro"/>
</dbReference>
<evidence type="ECO:0000259" key="19">
    <source>
        <dbReference type="PROSITE" id="PS50109"/>
    </source>
</evidence>
<evidence type="ECO:0000256" key="13">
    <source>
        <dbReference type="ARBA" id="ARBA00023004"/>
    </source>
</evidence>
<keyword evidence="7" id="KW-0808">Transferase</keyword>
<comment type="cofactor">
    <cofactor evidence="2">
        <name>heme</name>
        <dbReference type="ChEBI" id="CHEBI:30413"/>
    </cofactor>
</comment>
<feature type="domain" description="Histidine kinase" evidence="19">
    <location>
        <begin position="280"/>
        <end position="495"/>
    </location>
</feature>
<dbReference type="InterPro" id="IPR000014">
    <property type="entry name" value="PAS"/>
</dbReference>
<dbReference type="PROSITE" id="PS50109">
    <property type="entry name" value="HIS_KIN"/>
    <property type="match status" value="1"/>
</dbReference>
<protein>
    <recommendedName>
        <fullName evidence="17">Sensor protein FixL</fullName>
        <ecNumber evidence="4">2.7.13.3</ecNumber>
    </recommendedName>
</protein>
<evidence type="ECO:0000259" key="21">
    <source>
        <dbReference type="PROSITE" id="PS50113"/>
    </source>
</evidence>
<accession>A0A432V1K3</accession>
<dbReference type="PANTHER" id="PTHR43065">
    <property type="entry name" value="SENSOR HISTIDINE KINASE"/>
    <property type="match status" value="1"/>
</dbReference>
<dbReference type="InterPro" id="IPR004358">
    <property type="entry name" value="Sig_transdc_His_kin-like_C"/>
</dbReference>
<keyword evidence="6" id="KW-0479">Metal-binding</keyword>
<dbReference type="Pfam" id="PF02518">
    <property type="entry name" value="HATPase_c"/>
    <property type="match status" value="1"/>
</dbReference>
<dbReference type="PROSITE" id="PS50113">
    <property type="entry name" value="PAC"/>
    <property type="match status" value="1"/>
</dbReference>
<dbReference type="SMART" id="SM00388">
    <property type="entry name" value="HisKA"/>
    <property type="match status" value="1"/>
</dbReference>
<evidence type="ECO:0000256" key="12">
    <source>
        <dbReference type="ARBA" id="ARBA00022989"/>
    </source>
</evidence>
<comment type="catalytic activity">
    <reaction evidence="1">
        <text>ATP + protein L-histidine = ADP + protein N-phospho-L-histidine.</text>
        <dbReference type="EC" id="2.7.13.3"/>
    </reaction>
</comment>
<dbReference type="EMBL" id="RKST01000026">
    <property type="protein sequence ID" value="RUM95968.1"/>
    <property type="molecule type" value="Genomic_DNA"/>
</dbReference>